<dbReference type="NCBIfam" id="NF038025">
    <property type="entry name" value="dapto_LiaX"/>
    <property type="match status" value="1"/>
</dbReference>
<dbReference type="InterPro" id="IPR053959">
    <property type="entry name" value="YvlB/LiaX_N"/>
</dbReference>
<dbReference type="STRING" id="1073423.SAMN04488700_0290"/>
<dbReference type="EMBL" id="FXBJ01000002">
    <property type="protein sequence ID" value="SMH26863.1"/>
    <property type="molecule type" value="Genomic_DNA"/>
</dbReference>
<feature type="region of interest" description="Disordered" evidence="1">
    <location>
        <begin position="29"/>
        <end position="82"/>
    </location>
</feature>
<dbReference type="OrthoDB" id="2240743at2"/>
<dbReference type="InterPro" id="IPR025164">
    <property type="entry name" value="Toastrack_DUF4097"/>
</dbReference>
<keyword evidence="5" id="KW-1185">Reference proteome</keyword>
<dbReference type="Pfam" id="PF22746">
    <property type="entry name" value="SHOCT-like_DUF2089-C"/>
    <property type="match status" value="1"/>
</dbReference>
<evidence type="ECO:0000259" key="3">
    <source>
        <dbReference type="Pfam" id="PF22746"/>
    </source>
</evidence>
<sequence length="522" mass="59182">MKERERILELVKQGIISTEEALVLLESSAKKDGKEAVKRDQTAAQNQSFVKEPMESSPVEETNDEDTKQEKHDELKEEQKKDKEQLEAILEKLANEASTYSVQLDEKNSEIVEVKEQLSRAKEKLSVLETLEDLDALDSEKEPELKQLSHEIEEHEAQLVDLEEDRVKLMDQLRVVKQKQWGSQKKQLIEKFEIPDDWKDTANERMNQVGEKMTEAGNQFGKLMKNTFSSVMENMDWKDVNVRMPGIASTKFTHEFNYPDSMASIIDVKVANGDVVFKTWEGQDIKVESEIKIYGKIDSDTPFEAFLKRSTIDVTDEKILFHIPNKRVRCDMIFYLPERVYDHTAIKLLNGTVKIEAFEGKDIYIKCTNGDIGFEKVTATMIETEGVNGKVSILDSNVRDLIVNSINGGIVAKGSFNGVDLSTVNGTVKLTVLNTDVQHLEATSVNGAIKVSVPKEISIEGNAKSNLGSIQNRMKNTETIKEKKDRTNQLLEFRRYNESNPVALNVSTTTGYIFLKDNETSE</sequence>
<feature type="domain" description="YvlB/LiaX N-terminal" evidence="3">
    <location>
        <begin position="3"/>
        <end position="31"/>
    </location>
</feature>
<dbReference type="Pfam" id="PF13349">
    <property type="entry name" value="DUF4097"/>
    <property type="match status" value="1"/>
</dbReference>
<evidence type="ECO:0000256" key="1">
    <source>
        <dbReference type="SAM" id="MobiDB-lite"/>
    </source>
</evidence>
<gene>
    <name evidence="4" type="ORF">SAMN04488700_0290</name>
</gene>
<accession>A0A1X7MSC6</accession>
<proteinExistence type="predicted"/>
<name>A0A1X7MSC6_9LACT</name>
<evidence type="ECO:0000259" key="2">
    <source>
        <dbReference type="Pfam" id="PF13349"/>
    </source>
</evidence>
<feature type="compositionally biased region" description="Basic and acidic residues" evidence="1">
    <location>
        <begin position="29"/>
        <end position="41"/>
    </location>
</feature>
<organism evidence="4 5">
    <name type="scientific">Carnobacterium iners</name>
    <dbReference type="NCBI Taxonomy" id="1073423"/>
    <lineage>
        <taxon>Bacteria</taxon>
        <taxon>Bacillati</taxon>
        <taxon>Bacillota</taxon>
        <taxon>Bacilli</taxon>
        <taxon>Lactobacillales</taxon>
        <taxon>Carnobacteriaceae</taxon>
        <taxon>Carnobacterium</taxon>
    </lineage>
</organism>
<evidence type="ECO:0000313" key="4">
    <source>
        <dbReference type="EMBL" id="SMH26863.1"/>
    </source>
</evidence>
<evidence type="ECO:0000313" key="5">
    <source>
        <dbReference type="Proteomes" id="UP000193435"/>
    </source>
</evidence>
<dbReference type="RefSeq" id="WP_085558647.1">
    <property type="nucleotide sequence ID" value="NZ_FOAH01000014.1"/>
</dbReference>
<feature type="domain" description="DUF4097" evidence="2">
    <location>
        <begin position="266"/>
        <end position="485"/>
    </location>
</feature>
<dbReference type="AlphaFoldDB" id="A0A1X7MSC6"/>
<feature type="compositionally biased region" description="Basic and acidic residues" evidence="1">
    <location>
        <begin position="65"/>
        <end position="82"/>
    </location>
</feature>
<reference evidence="4 5" key="1">
    <citation type="submission" date="2017-04" db="EMBL/GenBank/DDBJ databases">
        <authorList>
            <person name="Afonso C.L."/>
            <person name="Miller P.J."/>
            <person name="Scott M.A."/>
            <person name="Spackman E."/>
            <person name="Goraichik I."/>
            <person name="Dimitrov K.M."/>
            <person name="Suarez D.L."/>
            <person name="Swayne D.E."/>
        </authorList>
    </citation>
    <scope>NUCLEOTIDE SEQUENCE [LARGE SCALE GENOMIC DNA]</scope>
    <source>
        <strain evidence="4 5">LMG26642</strain>
    </source>
</reference>
<protein>
    <submittedName>
        <fullName evidence="4">DUF4097 and DUF4098 domain-containing protein YvlB</fullName>
    </submittedName>
</protein>
<dbReference type="Proteomes" id="UP000193435">
    <property type="component" value="Unassembled WGS sequence"/>
</dbReference>
<dbReference type="InterPro" id="IPR058219">
    <property type="entry name" value="LiaX"/>
</dbReference>